<reference evidence="5 6" key="1">
    <citation type="submission" date="2018-08" db="EMBL/GenBank/DDBJ databases">
        <title>Genome and evolution of the arbuscular mycorrhizal fungus Diversispora epigaea (formerly Glomus versiforme) and its bacterial endosymbionts.</title>
        <authorList>
            <person name="Sun X."/>
            <person name="Fei Z."/>
            <person name="Harrison M."/>
        </authorList>
    </citation>
    <scope>NUCLEOTIDE SEQUENCE [LARGE SCALE GENOMIC DNA]</scope>
    <source>
        <strain evidence="5 6">IT104</strain>
    </source>
</reference>
<sequence length="225" mass="26117">MDIITLNCLLQGSKINKAFSIVINRNETIVRLKEVIKEKKLKSYGFNAQKLKLWKVQIRIDSDEEIELHDVQLIQMGTISSYFTDELLCKYIHIIVRPPTPPVKFDLVCNLRLLKEGGTVEYVDKNCNLKATLCEGLLCTKDEKYSSFTEFIRAATGLKPNEKPNPFDFCNLKINNMTYEEVRDLIYKLRYSEQYDSESEGNLLVTYFFLVEIGLNFPVLHSNRN</sequence>
<feature type="domain" description="Crinkler effector protein N-terminal" evidence="4">
    <location>
        <begin position="4"/>
        <end position="97"/>
    </location>
</feature>
<keyword evidence="6" id="KW-1185">Reference proteome</keyword>
<organism evidence="5 6">
    <name type="scientific">Diversispora epigaea</name>
    <dbReference type="NCBI Taxonomy" id="1348612"/>
    <lineage>
        <taxon>Eukaryota</taxon>
        <taxon>Fungi</taxon>
        <taxon>Fungi incertae sedis</taxon>
        <taxon>Mucoromycota</taxon>
        <taxon>Glomeromycotina</taxon>
        <taxon>Glomeromycetes</taxon>
        <taxon>Diversisporales</taxon>
        <taxon>Diversisporaceae</taxon>
        <taxon>Diversispora</taxon>
    </lineage>
</organism>
<evidence type="ECO:0000313" key="5">
    <source>
        <dbReference type="EMBL" id="RHZ65760.1"/>
    </source>
</evidence>
<evidence type="ECO:0000256" key="1">
    <source>
        <dbReference type="ARBA" id="ARBA00004340"/>
    </source>
</evidence>
<dbReference type="EMBL" id="PQFF01000285">
    <property type="protein sequence ID" value="RHZ65760.1"/>
    <property type="molecule type" value="Genomic_DNA"/>
</dbReference>
<comment type="subcellular location">
    <subcellularLocation>
        <location evidence="1">Host cell</location>
    </subcellularLocation>
    <subcellularLocation>
        <location evidence="2">Secreted</location>
    </subcellularLocation>
</comment>
<dbReference type="Pfam" id="PF20147">
    <property type="entry name" value="Crinkler"/>
    <property type="match status" value="1"/>
</dbReference>
<dbReference type="Proteomes" id="UP000266861">
    <property type="component" value="Unassembled WGS sequence"/>
</dbReference>
<dbReference type="InterPro" id="IPR045379">
    <property type="entry name" value="Crinkler_N"/>
</dbReference>
<name>A0A397HYU5_9GLOM</name>
<proteinExistence type="predicted"/>
<gene>
    <name evidence="5" type="ORF">Glove_311g19</name>
</gene>
<protein>
    <recommendedName>
        <fullName evidence="4">Crinkler effector protein N-terminal domain-containing protein</fullName>
    </recommendedName>
</protein>
<dbReference type="GO" id="GO:0005576">
    <property type="term" value="C:extracellular region"/>
    <property type="evidence" value="ECO:0007669"/>
    <property type="project" value="UniProtKB-SubCell"/>
</dbReference>
<evidence type="ECO:0000256" key="2">
    <source>
        <dbReference type="ARBA" id="ARBA00004613"/>
    </source>
</evidence>
<evidence type="ECO:0000313" key="6">
    <source>
        <dbReference type="Proteomes" id="UP000266861"/>
    </source>
</evidence>
<dbReference type="AlphaFoldDB" id="A0A397HYU5"/>
<comment type="caution">
    <text evidence="5">The sequence shown here is derived from an EMBL/GenBank/DDBJ whole genome shotgun (WGS) entry which is preliminary data.</text>
</comment>
<keyword evidence="3" id="KW-0964">Secreted</keyword>
<accession>A0A397HYU5</accession>
<evidence type="ECO:0000259" key="4">
    <source>
        <dbReference type="Pfam" id="PF20147"/>
    </source>
</evidence>
<dbReference type="GO" id="GO:0043657">
    <property type="term" value="C:host cell"/>
    <property type="evidence" value="ECO:0007669"/>
    <property type="project" value="UniProtKB-SubCell"/>
</dbReference>
<dbReference type="OrthoDB" id="2673191at2759"/>
<evidence type="ECO:0000256" key="3">
    <source>
        <dbReference type="ARBA" id="ARBA00022525"/>
    </source>
</evidence>